<proteinExistence type="predicted"/>
<gene>
    <name evidence="1" type="ORF">GO620_002685</name>
</gene>
<keyword evidence="2" id="KW-1185">Reference proteome</keyword>
<dbReference type="InterPro" id="IPR024447">
    <property type="entry name" value="YXWGXW_rpt"/>
</dbReference>
<accession>A0A6I4HTU5</accession>
<dbReference type="Pfam" id="PF12779">
    <property type="entry name" value="WXXGXW"/>
    <property type="match status" value="1"/>
</dbReference>
<organism evidence="1 2">
    <name type="scientific">Mucilaginibacter ginkgonis</name>
    <dbReference type="NCBI Taxonomy" id="2682091"/>
    <lineage>
        <taxon>Bacteria</taxon>
        <taxon>Pseudomonadati</taxon>
        <taxon>Bacteroidota</taxon>
        <taxon>Sphingobacteriia</taxon>
        <taxon>Sphingobacteriales</taxon>
        <taxon>Sphingobacteriaceae</taxon>
        <taxon>Mucilaginibacter</taxon>
    </lineage>
</organism>
<dbReference type="Proteomes" id="UP000429232">
    <property type="component" value="Chromosome"/>
</dbReference>
<evidence type="ECO:0000313" key="2">
    <source>
        <dbReference type="Proteomes" id="UP000429232"/>
    </source>
</evidence>
<sequence>MKIPKVLLIAGLLSLSAAASQAQVIVRVRPVAPRVVVTRPVAPSPRHVWVNEEWRPVRGRYVYSGGYWAAPPRAGARFIPGHWRATRRGSVWIPGHWM</sequence>
<dbReference type="AlphaFoldDB" id="A0A6I4HTU5"/>
<name>A0A6I4HTU5_9SPHI</name>
<reference evidence="1 2" key="1">
    <citation type="submission" date="2020-12" db="EMBL/GenBank/DDBJ databases">
        <title>HMF7856_wgs.fasta genome submission.</title>
        <authorList>
            <person name="Kang H."/>
            <person name="Kim H."/>
            <person name="Joh K."/>
        </authorList>
    </citation>
    <scope>NUCLEOTIDE SEQUENCE [LARGE SCALE GENOMIC DNA]</scope>
    <source>
        <strain evidence="1 2">HMF7856</strain>
    </source>
</reference>
<protein>
    <submittedName>
        <fullName evidence="1">YXWGXW repeat-containing protein</fullName>
    </submittedName>
</protein>
<dbReference type="EMBL" id="CP066775">
    <property type="protein sequence ID" value="QQL50381.1"/>
    <property type="molecule type" value="Genomic_DNA"/>
</dbReference>
<dbReference type="RefSeq" id="WP_157522270.1">
    <property type="nucleotide sequence ID" value="NZ_CP066775.1"/>
</dbReference>
<dbReference type="KEGG" id="mgik:GO620_002685"/>
<evidence type="ECO:0000313" key="1">
    <source>
        <dbReference type="EMBL" id="QQL50381.1"/>
    </source>
</evidence>